<dbReference type="NCBIfam" id="NF033725">
    <property type="entry name" value="borfam_49"/>
    <property type="match status" value="1"/>
</dbReference>
<feature type="domain" description="Plasmid partition protein putative C-terminal" evidence="2">
    <location>
        <begin position="123"/>
        <end position="173"/>
    </location>
</feature>
<reference evidence="7" key="1">
    <citation type="submission" date="2019-03" db="EMBL/GenBank/DDBJ databases">
        <title>Whole genome sequencing of Borrelia miyamotoi strains isolated at the Russian territory.</title>
        <authorList>
            <person name="Kuleshov K.V."/>
            <person name="Platonov A.E."/>
            <person name="Goptar I.A."/>
            <person name="Shipulin G.A."/>
            <person name="Markelov M.L."/>
            <person name="Koetsveld J."/>
            <person name="Kolyasnikova N.M."/>
            <person name="Sarksyan D.S."/>
            <person name="Toporkova M.G."/>
            <person name="Hovius J.W."/>
        </authorList>
    </citation>
    <scope>NUCLEOTIDE SEQUENCE</scope>
    <source>
        <strain evidence="7">Yekat-18</strain>
        <strain evidence="6">Yekat-19</strain>
        <strain evidence="5">Yekat-21</strain>
        <strain evidence="4">Yekat-31</strain>
        <strain evidence="3">Yekat-76</strain>
        <plasmid evidence="7">unnamed</plasmid>
    </source>
</reference>
<evidence type="ECO:0000313" key="3">
    <source>
        <dbReference type="EMBL" id="QBK62586.1"/>
    </source>
</evidence>
<reference evidence="8" key="3">
    <citation type="submission" date="2022-12" db="EMBL/GenBank/DDBJ databases">
        <title>B. miyamotoi WGS.</title>
        <authorList>
            <person name="Gabriele M."/>
            <person name="Kuleshov K.V."/>
            <person name="Hepner S."/>
            <person name="Hoornstra D."/>
            <person name="Hovius J.W."/>
            <person name="Platonov A.E."/>
            <person name="Fingerle V."/>
            <person name="Strube C."/>
        </authorList>
    </citation>
    <scope>NUCLEOTIDE SEQUENCE</scope>
    <source>
        <strain evidence="8">Yekat-1</strain>
        <plasmid evidence="8">pYekat-1-cp19</plasmid>
    </source>
</reference>
<accession>A0A482D280</accession>
<evidence type="ECO:0000313" key="5">
    <source>
        <dbReference type="EMBL" id="QBK65188.1"/>
    </source>
</evidence>
<evidence type="ECO:0000313" key="11">
    <source>
        <dbReference type="Proteomes" id="UP000291995"/>
    </source>
</evidence>
<dbReference type="Pfam" id="PF01672">
    <property type="entry name" value="Plasmid_parti_N"/>
    <property type="match status" value="1"/>
</dbReference>
<evidence type="ECO:0000259" key="1">
    <source>
        <dbReference type="Pfam" id="PF01672"/>
    </source>
</evidence>
<name>A0A482D280_9SPIR</name>
<geneLocation type="plasmid" evidence="8 10">
    <name>pYekat-1-cp19</name>
</geneLocation>
<dbReference type="EMBL" id="CP037078">
    <property type="protein sequence ID" value="QBK66439.1"/>
    <property type="molecule type" value="Genomic_DNA"/>
</dbReference>
<dbReference type="EMBL" id="CP117156">
    <property type="protein sequence ID" value="WDE71936.1"/>
    <property type="molecule type" value="Genomic_DNA"/>
</dbReference>
<evidence type="ECO:0000313" key="4">
    <source>
        <dbReference type="EMBL" id="QBK63877.1"/>
    </source>
</evidence>
<evidence type="ECO:0000313" key="10">
    <source>
        <dbReference type="Proteomes" id="UP000230633"/>
    </source>
</evidence>
<dbReference type="InterPro" id="IPR058551">
    <property type="entry name" value="Plasmid_parti_C"/>
</dbReference>
<dbReference type="Proteomes" id="UP000291995">
    <property type="component" value="Plasmid pYekat-76-cp19"/>
</dbReference>
<geneLocation type="plasmid" evidence="7">
    <name>unnamed</name>
</geneLocation>
<evidence type="ECO:0000313" key="8">
    <source>
        <dbReference type="EMBL" id="WDE71936.1"/>
    </source>
</evidence>
<dbReference type="InterPro" id="IPR002596">
    <property type="entry name" value="Plasmid_parti"/>
</dbReference>
<dbReference type="EMBL" id="CP117147">
    <property type="protein sequence ID" value="WEG86403.1"/>
    <property type="molecule type" value="Genomic_DNA"/>
</dbReference>
<keyword evidence="7" id="KW-0614">Plasmid</keyword>
<keyword evidence="10" id="KW-1185">Reference proteome</keyword>
<evidence type="ECO:0000259" key="2">
    <source>
        <dbReference type="Pfam" id="PF25882"/>
    </source>
</evidence>
<protein>
    <submittedName>
        <fullName evidence="7">Chromosome replication/partitioning protein</fullName>
    </submittedName>
</protein>
<dbReference type="EMBL" id="CP037488">
    <property type="protein sequence ID" value="QBL99327.1"/>
    <property type="molecule type" value="Genomic_DNA"/>
</dbReference>
<evidence type="ECO:0000313" key="6">
    <source>
        <dbReference type="EMBL" id="QBK66439.1"/>
    </source>
</evidence>
<evidence type="ECO:0000313" key="7">
    <source>
        <dbReference type="EMBL" id="QBL99327.1"/>
    </source>
</evidence>
<dbReference type="EMBL" id="CP036571">
    <property type="protein sequence ID" value="QBK62586.1"/>
    <property type="molecule type" value="Genomic_DNA"/>
</dbReference>
<dbReference type="Proteomes" id="UP000230633">
    <property type="component" value="Plasmid pYekat-1-cp19"/>
</dbReference>
<dbReference type="EMBL" id="CP036748">
    <property type="protein sequence ID" value="QBK63877.1"/>
    <property type="molecule type" value="Genomic_DNA"/>
</dbReference>
<geneLocation type="plasmid" evidence="9 11">
    <name>pYekat-76-cp19</name>
</geneLocation>
<dbReference type="InterPro" id="IPR058550">
    <property type="entry name" value="Plasmid_parti_N"/>
</dbReference>
<gene>
    <name evidence="8" type="ORF">CNO13_005575</name>
    <name evidence="9" type="ORF">EZU67_005405</name>
    <name evidence="3" type="ORF">EZU67_05405</name>
    <name evidence="4" type="ORF">EZU68_05740</name>
    <name evidence="5" type="ORF">EZU69_05845</name>
    <name evidence="6" type="ORF">EZU70_05800</name>
    <name evidence="7" type="ORF">EZU71_05645</name>
</gene>
<organism evidence="7">
    <name type="scientific">Borrelia miyamotoi</name>
    <dbReference type="NCBI Taxonomy" id="47466"/>
    <lineage>
        <taxon>Bacteria</taxon>
        <taxon>Pseudomonadati</taxon>
        <taxon>Spirochaetota</taxon>
        <taxon>Spirochaetia</taxon>
        <taxon>Spirochaetales</taxon>
        <taxon>Borreliaceae</taxon>
        <taxon>Borrelia</taxon>
    </lineage>
</organism>
<dbReference type="Pfam" id="PF25882">
    <property type="entry name" value="Plasmid_parti_C"/>
    <property type="match status" value="1"/>
</dbReference>
<dbReference type="RefSeq" id="WP_099528590.1">
    <property type="nucleotide sequence ID" value="NZ_CP024381.2"/>
</dbReference>
<dbReference type="AlphaFoldDB" id="A0A482D280"/>
<reference evidence="9" key="2">
    <citation type="submission" date="2022-12" db="EMBL/GenBank/DDBJ databases">
        <title>B. miyamotoi WGS.</title>
        <authorList>
            <person name="Kuleshov K.V."/>
            <person name="Hoornstra D."/>
            <person name="Hovius J.W."/>
            <person name="Platonov A.E."/>
            <person name="Telford S.R. III."/>
        </authorList>
    </citation>
    <scope>NUCLEOTIDE SEQUENCE</scope>
    <source>
        <strain evidence="9">Yekat-76</strain>
        <plasmid evidence="9">pYekat-76-cp19</plasmid>
    </source>
</reference>
<dbReference type="EMBL" id="CP036937">
    <property type="protein sequence ID" value="QBK65188.1"/>
    <property type="molecule type" value="Genomic_DNA"/>
</dbReference>
<proteinExistence type="predicted"/>
<evidence type="ECO:0000313" key="9">
    <source>
        <dbReference type="EMBL" id="WEG86403.1"/>
    </source>
</evidence>
<feature type="domain" description="Plasmid partition protein putative N-terminal" evidence="1">
    <location>
        <begin position="11"/>
        <end position="117"/>
    </location>
</feature>
<sequence>MQIQVNDRVLKKIDSEEELKIYYNKLKENFANSFKKEIVYKIECMKILKEIRDNAYYKMDGFKTFDAFTKNFKIARSQIYNYLKLANAIEDGLVSEEYLLENGINESLDLIKNKESATIKKSKQNPIKPLRFQLKRQDSYDFYKKNAKFTAFFLDEIFSNQKELLDNLLKKFKDLRD</sequence>